<dbReference type="NCBIfam" id="TIGR02273">
    <property type="entry name" value="16S_RimM"/>
    <property type="match status" value="1"/>
</dbReference>
<sequence length="168" mass="19006">MHREIVVGHINGVYGIQGWVKIHSFTAPADNIFRYSPWELRLPKENKRIRVTVADGRRYKRGCLARLDSYRDCNSAIGLIGADIVIARHQLPPADEGEYYWSDLLGCRVVTQDGIDLGRVNRLIETGANDVLVVTGERERLIPFISDRVVLTVDLAHGVIHVDWDADF</sequence>
<comment type="similarity">
    <text evidence="5">Belongs to the RimM family.</text>
</comment>
<evidence type="ECO:0000259" key="7">
    <source>
        <dbReference type="Pfam" id="PF24986"/>
    </source>
</evidence>
<keyword evidence="4 5" id="KW-0143">Chaperone</keyword>
<evidence type="ECO:0000313" key="8">
    <source>
        <dbReference type="EMBL" id="VFK05325.1"/>
    </source>
</evidence>
<comment type="function">
    <text evidence="5">An accessory protein needed during the final step in the assembly of 30S ribosomal subunit, possibly for assembly of the head region. Essential for efficient processing of 16S rRNA. May be needed both before and after RbfA during the maturation of 16S rRNA. It has affinity for free ribosomal 30S subunits but not for 70S ribosomes.</text>
</comment>
<dbReference type="Pfam" id="PF24986">
    <property type="entry name" value="PRC_RimM"/>
    <property type="match status" value="1"/>
</dbReference>
<dbReference type="Pfam" id="PF01782">
    <property type="entry name" value="RimM"/>
    <property type="match status" value="1"/>
</dbReference>
<dbReference type="GO" id="GO:0042274">
    <property type="term" value="P:ribosomal small subunit biogenesis"/>
    <property type="evidence" value="ECO:0007669"/>
    <property type="project" value="UniProtKB-UniRule"/>
</dbReference>
<gene>
    <name evidence="5" type="primary">rimM</name>
    <name evidence="9" type="ORF">BECKH772A_GA0070896_105861</name>
    <name evidence="8" type="ORF">BECKH772B_GA0070898_105691</name>
    <name evidence="10" type="ORF">BECKH772C_GA0070978_105821</name>
</gene>
<dbReference type="InterPro" id="IPR011961">
    <property type="entry name" value="RimM"/>
</dbReference>
<dbReference type="InterPro" id="IPR009000">
    <property type="entry name" value="Transl_B-barrel_sf"/>
</dbReference>
<dbReference type="PANTHER" id="PTHR33692">
    <property type="entry name" value="RIBOSOME MATURATION FACTOR RIMM"/>
    <property type="match status" value="1"/>
</dbReference>
<accession>A0A450VKM3</accession>
<name>A0A450VKM3_9GAMM</name>
<dbReference type="InterPro" id="IPR011033">
    <property type="entry name" value="PRC_barrel-like_sf"/>
</dbReference>
<dbReference type="EMBL" id="CAADFI010000569">
    <property type="protein sequence ID" value="VFK05325.1"/>
    <property type="molecule type" value="Genomic_DNA"/>
</dbReference>
<dbReference type="SUPFAM" id="SSF50346">
    <property type="entry name" value="PRC-barrel domain"/>
    <property type="match status" value="1"/>
</dbReference>
<feature type="domain" description="Ribosome maturation factor RimM PRC barrel" evidence="7">
    <location>
        <begin position="101"/>
        <end position="165"/>
    </location>
</feature>
<evidence type="ECO:0000256" key="4">
    <source>
        <dbReference type="ARBA" id="ARBA00023186"/>
    </source>
</evidence>
<dbReference type="PANTHER" id="PTHR33692:SF1">
    <property type="entry name" value="RIBOSOME MATURATION FACTOR RIMM"/>
    <property type="match status" value="1"/>
</dbReference>
<organism evidence="8">
    <name type="scientific">Candidatus Kentrum eta</name>
    <dbReference type="NCBI Taxonomy" id="2126337"/>
    <lineage>
        <taxon>Bacteria</taxon>
        <taxon>Pseudomonadati</taxon>
        <taxon>Pseudomonadota</taxon>
        <taxon>Gammaproteobacteria</taxon>
        <taxon>Candidatus Kentrum</taxon>
    </lineage>
</organism>
<evidence type="ECO:0000256" key="3">
    <source>
        <dbReference type="ARBA" id="ARBA00022552"/>
    </source>
</evidence>
<comment type="subunit">
    <text evidence="5">Binds ribosomal protein uS19.</text>
</comment>
<comment type="subcellular location">
    <subcellularLocation>
        <location evidence="5">Cytoplasm</location>
    </subcellularLocation>
</comment>
<evidence type="ECO:0000256" key="5">
    <source>
        <dbReference type="HAMAP-Rule" id="MF_00014"/>
    </source>
</evidence>
<dbReference type="InterPro" id="IPR036976">
    <property type="entry name" value="RimM_N_sf"/>
</dbReference>
<dbReference type="Gene3D" id="2.30.30.240">
    <property type="entry name" value="PRC-barrel domain"/>
    <property type="match status" value="1"/>
</dbReference>
<dbReference type="AlphaFoldDB" id="A0A450VKM3"/>
<dbReference type="GO" id="GO:0043022">
    <property type="term" value="F:ribosome binding"/>
    <property type="evidence" value="ECO:0007669"/>
    <property type="project" value="InterPro"/>
</dbReference>
<keyword evidence="3 5" id="KW-0698">rRNA processing</keyword>
<dbReference type="InterPro" id="IPR002676">
    <property type="entry name" value="RimM_N"/>
</dbReference>
<evidence type="ECO:0000313" key="9">
    <source>
        <dbReference type="EMBL" id="VFK05731.1"/>
    </source>
</evidence>
<reference evidence="8" key="1">
    <citation type="submission" date="2019-02" db="EMBL/GenBank/DDBJ databases">
        <authorList>
            <person name="Gruber-Vodicka R. H."/>
            <person name="Seah K. B. B."/>
        </authorList>
    </citation>
    <scope>NUCLEOTIDE SEQUENCE</scope>
    <source>
        <strain evidence="10">BECK_SA2B12</strain>
        <strain evidence="9">BECK_SA2B15</strain>
        <strain evidence="8">BECK_SA2B20</strain>
    </source>
</reference>
<dbReference type="GO" id="GO:0005737">
    <property type="term" value="C:cytoplasm"/>
    <property type="evidence" value="ECO:0007669"/>
    <property type="project" value="UniProtKB-SubCell"/>
</dbReference>
<keyword evidence="1 5" id="KW-0963">Cytoplasm</keyword>
<evidence type="ECO:0000256" key="2">
    <source>
        <dbReference type="ARBA" id="ARBA00022517"/>
    </source>
</evidence>
<comment type="domain">
    <text evidence="5">The PRC barrel domain binds ribosomal protein uS19.</text>
</comment>
<evidence type="ECO:0000256" key="1">
    <source>
        <dbReference type="ARBA" id="ARBA00022490"/>
    </source>
</evidence>
<dbReference type="Gene3D" id="2.40.30.60">
    <property type="entry name" value="RimM"/>
    <property type="match status" value="1"/>
</dbReference>
<dbReference type="GO" id="GO:0005840">
    <property type="term" value="C:ribosome"/>
    <property type="evidence" value="ECO:0007669"/>
    <property type="project" value="InterPro"/>
</dbReference>
<dbReference type="SUPFAM" id="SSF50447">
    <property type="entry name" value="Translation proteins"/>
    <property type="match status" value="1"/>
</dbReference>
<keyword evidence="2 5" id="KW-0690">Ribosome biogenesis</keyword>
<evidence type="ECO:0000313" key="10">
    <source>
        <dbReference type="EMBL" id="VFK09155.1"/>
    </source>
</evidence>
<dbReference type="EMBL" id="CAADFJ010000582">
    <property type="protein sequence ID" value="VFK09155.1"/>
    <property type="molecule type" value="Genomic_DNA"/>
</dbReference>
<dbReference type="HAMAP" id="MF_00014">
    <property type="entry name" value="Ribosome_mat_RimM"/>
    <property type="match status" value="1"/>
</dbReference>
<dbReference type="GO" id="GO:0006364">
    <property type="term" value="P:rRNA processing"/>
    <property type="evidence" value="ECO:0007669"/>
    <property type="project" value="UniProtKB-UniRule"/>
</dbReference>
<evidence type="ECO:0000259" key="6">
    <source>
        <dbReference type="Pfam" id="PF01782"/>
    </source>
</evidence>
<dbReference type="InterPro" id="IPR056792">
    <property type="entry name" value="PRC_RimM"/>
</dbReference>
<proteinExistence type="inferred from homology"/>
<feature type="domain" description="RimM N-terminal" evidence="6">
    <location>
        <begin position="6"/>
        <end position="90"/>
    </location>
</feature>
<protein>
    <recommendedName>
        <fullName evidence="5">Ribosome maturation factor RimM</fullName>
    </recommendedName>
</protein>
<dbReference type="EMBL" id="CAADFG010000586">
    <property type="protein sequence ID" value="VFK05731.1"/>
    <property type="molecule type" value="Genomic_DNA"/>
</dbReference>